<dbReference type="PROSITE" id="PS00436">
    <property type="entry name" value="PEROXIDASE_2"/>
    <property type="match status" value="1"/>
</dbReference>
<evidence type="ECO:0000256" key="9">
    <source>
        <dbReference type="RuleBase" id="RU003451"/>
    </source>
</evidence>
<evidence type="ECO:0000256" key="3">
    <source>
        <dbReference type="ARBA" id="ARBA00022617"/>
    </source>
</evidence>
<dbReference type="Gene3D" id="1.10.520.10">
    <property type="match status" value="2"/>
</dbReference>
<dbReference type="SUPFAM" id="SSF48113">
    <property type="entry name" value="Heme-dependent peroxidases"/>
    <property type="match status" value="2"/>
</dbReference>
<comment type="catalytic activity">
    <reaction evidence="9">
        <text>H2O2 + AH2 = A + 2 H2O</text>
        <dbReference type="Rhea" id="RHEA:30275"/>
        <dbReference type="ChEBI" id="CHEBI:13193"/>
        <dbReference type="ChEBI" id="CHEBI:15377"/>
        <dbReference type="ChEBI" id="CHEBI:16240"/>
        <dbReference type="ChEBI" id="CHEBI:17499"/>
        <dbReference type="EC" id="1.11.1.21"/>
    </reaction>
</comment>
<evidence type="ECO:0000256" key="6">
    <source>
        <dbReference type="ARBA" id="ARBA00023004"/>
    </source>
</evidence>
<evidence type="ECO:0000256" key="5">
    <source>
        <dbReference type="ARBA" id="ARBA00023002"/>
    </source>
</evidence>
<keyword evidence="3 9" id="KW-0349">Heme</keyword>
<keyword evidence="2 9" id="KW-0575">Peroxidase</keyword>
<feature type="compositionally biased region" description="Low complexity" evidence="10">
    <location>
        <begin position="62"/>
        <end position="78"/>
    </location>
</feature>
<name>K0SUD9_THAOC</name>
<dbReference type="GO" id="GO:0042744">
    <property type="term" value="P:hydrogen peroxide catabolic process"/>
    <property type="evidence" value="ECO:0007669"/>
    <property type="project" value="UniProtKB-KW"/>
</dbReference>
<dbReference type="InterPro" id="IPR000763">
    <property type="entry name" value="Catalase_peroxidase"/>
</dbReference>
<evidence type="ECO:0000256" key="8">
    <source>
        <dbReference type="ARBA" id="ARBA00049145"/>
    </source>
</evidence>
<evidence type="ECO:0000256" key="10">
    <source>
        <dbReference type="SAM" id="MobiDB-lite"/>
    </source>
</evidence>
<evidence type="ECO:0000256" key="1">
    <source>
        <dbReference type="ARBA" id="ARBA00001970"/>
    </source>
</evidence>
<comment type="catalytic activity">
    <reaction evidence="8 9">
        <text>2 H2O2 = O2 + 2 H2O</text>
        <dbReference type="Rhea" id="RHEA:20309"/>
        <dbReference type="ChEBI" id="CHEBI:15377"/>
        <dbReference type="ChEBI" id="CHEBI:15379"/>
        <dbReference type="ChEBI" id="CHEBI:16240"/>
        <dbReference type="EC" id="1.11.1.21"/>
    </reaction>
</comment>
<dbReference type="NCBIfam" id="TIGR00198">
    <property type="entry name" value="cat_per_HPI"/>
    <property type="match status" value="1"/>
</dbReference>
<evidence type="ECO:0000256" key="2">
    <source>
        <dbReference type="ARBA" id="ARBA00022559"/>
    </source>
</evidence>
<organism evidence="12 13">
    <name type="scientific">Thalassiosira oceanica</name>
    <name type="common">Marine diatom</name>
    <dbReference type="NCBI Taxonomy" id="159749"/>
    <lineage>
        <taxon>Eukaryota</taxon>
        <taxon>Sar</taxon>
        <taxon>Stramenopiles</taxon>
        <taxon>Ochrophyta</taxon>
        <taxon>Bacillariophyta</taxon>
        <taxon>Coscinodiscophyceae</taxon>
        <taxon>Thalassiosirophycidae</taxon>
        <taxon>Thalassiosirales</taxon>
        <taxon>Thalassiosiraceae</taxon>
        <taxon>Thalassiosira</taxon>
    </lineage>
</organism>
<dbReference type="AlphaFoldDB" id="K0SUD9"/>
<evidence type="ECO:0000313" key="12">
    <source>
        <dbReference type="EMBL" id="EJK64596.1"/>
    </source>
</evidence>
<sequence length="779" mass="84728">MAPKAESACPYHQTATVDASPAAKCPFNHGKKQLVEATTNGDWWPNQIDLRHLSQDPSSARPSSVPHPTSSTVSSKLSSPREATTYKSKFESIDLRQLRRDVHAAITTSNPAWPADYGTYAPLMVRLAWHSAGTYRVFDGRGGGNSGNIRLAPLNSWPDNANLDKARNVVLWPVKKKYGSKLSWADLIILAGNVAIESMMGEDFESVEPLWFGGGRVDAFAPETDVYWGIEKEWLQDERHGDAGGELEEPLSADQMGLIYVNPEGPGGNPDIQASGRHILSTFGRMGMNARETVALIAGGHTFGKAHGAAPDSHVGPEPEGAPIENLGMGWKSDYGSGKGKDTITSGLEGAWTAHPDRWDHGFFTNLYRYDWEQTKSPAGAIQWTPTDESIERNGGLDAATAVVDAHVDGLKHLPIMFTSDLALRYDPVMGPISEEYHAYHDIFTEEWKRAWYKLCHRDMGPKSRHLGPYVPKEDMRWQDPIPEPSSAIDVDDVANLKATVLKAIDESKASVSDLVKAAWASASTYRCTDHRGGANGGRVRLEPQTNWVANDPSSLAKVVTLLEGIQADFNSKSSRQVSFADLVVLAGGVAVEHAAKKAGSEVTVPFVPGRTDASQDATDVQSFNKALKPSVDGFRNYNESSDRPEHDLFDRAHLLSLSAPETVALVGGLRVLNANSDSMQVGVLTERPGVLDASFFENILDLSTDWAATGDGKLYLGTRADGGRPWVASRVDLAMASNSQLRAISEVYASDDGKDAFVQDFVDAFAKVMNLDRFDLLA</sequence>
<dbReference type="InterPro" id="IPR019793">
    <property type="entry name" value="Peroxidases_heam-ligand_BS"/>
</dbReference>
<dbReference type="EMBL" id="AGNL01017085">
    <property type="protein sequence ID" value="EJK64596.1"/>
    <property type="molecule type" value="Genomic_DNA"/>
</dbReference>
<protein>
    <recommendedName>
        <fullName evidence="9">Catalase-peroxidase</fullName>
        <ecNumber evidence="9">1.11.1.21</ecNumber>
    </recommendedName>
</protein>
<dbReference type="PRINTS" id="PR00458">
    <property type="entry name" value="PEROXIDASE"/>
</dbReference>
<dbReference type="InterPro" id="IPR002016">
    <property type="entry name" value="Haem_peroxidase"/>
</dbReference>
<proteinExistence type="inferred from homology"/>
<gene>
    <name evidence="12" type="ORF">THAOC_14656</name>
</gene>
<dbReference type="Proteomes" id="UP000266841">
    <property type="component" value="Unassembled WGS sequence"/>
</dbReference>
<dbReference type="GO" id="GO:0046872">
    <property type="term" value="F:metal ion binding"/>
    <property type="evidence" value="ECO:0007669"/>
    <property type="project" value="UniProtKB-KW"/>
</dbReference>
<dbReference type="OrthoDB" id="407695at2759"/>
<evidence type="ECO:0000259" key="11">
    <source>
        <dbReference type="PROSITE" id="PS50873"/>
    </source>
</evidence>
<dbReference type="PANTHER" id="PTHR30555:SF0">
    <property type="entry name" value="CATALASE-PEROXIDASE"/>
    <property type="match status" value="1"/>
</dbReference>
<comment type="similarity">
    <text evidence="9">Belongs to the peroxidase family. Peroxidase/catalase subfamily.</text>
</comment>
<dbReference type="OMA" id="PAYLKIC"/>
<comment type="cofactor">
    <cofactor evidence="1 9">
        <name>heme b</name>
        <dbReference type="ChEBI" id="CHEBI:60344"/>
    </cofactor>
</comment>
<dbReference type="PROSITE" id="PS50873">
    <property type="entry name" value="PEROXIDASE_4"/>
    <property type="match status" value="1"/>
</dbReference>
<keyword evidence="13" id="KW-1185">Reference proteome</keyword>
<dbReference type="InterPro" id="IPR010255">
    <property type="entry name" value="Haem_peroxidase_sf"/>
</dbReference>
<keyword evidence="5 9" id="KW-0560">Oxidoreductase</keyword>
<reference evidence="12 13" key="1">
    <citation type="journal article" date="2012" name="Genome Biol.">
        <title>Genome and low-iron response of an oceanic diatom adapted to chronic iron limitation.</title>
        <authorList>
            <person name="Lommer M."/>
            <person name="Specht M."/>
            <person name="Roy A.S."/>
            <person name="Kraemer L."/>
            <person name="Andreson R."/>
            <person name="Gutowska M.A."/>
            <person name="Wolf J."/>
            <person name="Bergner S.V."/>
            <person name="Schilhabel M.B."/>
            <person name="Klostermeier U.C."/>
            <person name="Beiko R.G."/>
            <person name="Rosenstiel P."/>
            <person name="Hippler M."/>
            <person name="Laroche J."/>
        </authorList>
    </citation>
    <scope>NUCLEOTIDE SEQUENCE [LARGE SCALE GENOMIC DNA]</scope>
    <source>
        <strain evidence="12 13">CCMP1005</strain>
    </source>
</reference>
<dbReference type="InterPro" id="IPR019794">
    <property type="entry name" value="Peroxidases_AS"/>
</dbReference>
<keyword evidence="4 9" id="KW-0479">Metal-binding</keyword>
<keyword evidence="7 9" id="KW-0376">Hydrogen peroxide</keyword>
<dbReference type="PRINTS" id="PR00460">
    <property type="entry name" value="BPEROXIDASE"/>
</dbReference>
<dbReference type="GO" id="GO:0070301">
    <property type="term" value="P:cellular response to hydrogen peroxide"/>
    <property type="evidence" value="ECO:0007669"/>
    <property type="project" value="TreeGrafter"/>
</dbReference>
<dbReference type="eggNOG" id="ENOG502QTDY">
    <property type="taxonomic scope" value="Eukaryota"/>
</dbReference>
<dbReference type="Gene3D" id="1.10.420.10">
    <property type="entry name" value="Peroxidase, domain 2"/>
    <property type="match status" value="2"/>
</dbReference>
<dbReference type="PROSITE" id="PS00435">
    <property type="entry name" value="PEROXIDASE_1"/>
    <property type="match status" value="1"/>
</dbReference>
<dbReference type="PANTHER" id="PTHR30555">
    <property type="entry name" value="HYDROPEROXIDASE I, BIFUNCTIONAL CATALASE-PEROXIDASE"/>
    <property type="match status" value="1"/>
</dbReference>
<dbReference type="GO" id="GO:0020037">
    <property type="term" value="F:heme binding"/>
    <property type="evidence" value="ECO:0007669"/>
    <property type="project" value="InterPro"/>
</dbReference>
<comment type="caution">
    <text evidence="12">The sequence shown here is derived from an EMBL/GenBank/DDBJ whole genome shotgun (WGS) entry which is preliminary data.</text>
</comment>
<dbReference type="EC" id="1.11.1.21" evidence="9"/>
<accession>K0SUD9</accession>
<keyword evidence="6 9" id="KW-0408">Iron</keyword>
<feature type="domain" description="Plant heme peroxidase family profile" evidence="11">
    <location>
        <begin position="163"/>
        <end position="455"/>
    </location>
</feature>
<dbReference type="Pfam" id="PF00141">
    <property type="entry name" value="peroxidase"/>
    <property type="match status" value="2"/>
</dbReference>
<evidence type="ECO:0000256" key="7">
    <source>
        <dbReference type="ARBA" id="ARBA00023324"/>
    </source>
</evidence>
<evidence type="ECO:0000313" key="13">
    <source>
        <dbReference type="Proteomes" id="UP000266841"/>
    </source>
</evidence>
<feature type="region of interest" description="Disordered" evidence="10">
    <location>
        <begin position="53"/>
        <end position="83"/>
    </location>
</feature>
<dbReference type="NCBIfam" id="NF011635">
    <property type="entry name" value="PRK15061.1"/>
    <property type="match status" value="1"/>
</dbReference>
<dbReference type="GO" id="GO:0005829">
    <property type="term" value="C:cytosol"/>
    <property type="evidence" value="ECO:0007669"/>
    <property type="project" value="TreeGrafter"/>
</dbReference>
<evidence type="ECO:0000256" key="4">
    <source>
        <dbReference type="ARBA" id="ARBA00022723"/>
    </source>
</evidence>
<dbReference type="GO" id="GO:0004096">
    <property type="term" value="F:catalase activity"/>
    <property type="evidence" value="ECO:0007669"/>
    <property type="project" value="InterPro"/>
</dbReference>